<evidence type="ECO:0000256" key="1">
    <source>
        <dbReference type="ARBA" id="ARBA00009437"/>
    </source>
</evidence>
<keyword evidence="7" id="KW-1185">Reference proteome</keyword>
<reference evidence="6" key="1">
    <citation type="submission" date="2020-03" db="EMBL/GenBank/DDBJ databases">
        <authorList>
            <person name="Guo F."/>
        </authorList>
    </citation>
    <scope>NUCLEOTIDE SEQUENCE</scope>
    <source>
        <strain evidence="6">JCM 30134</strain>
    </source>
</reference>
<dbReference type="GO" id="GO:0003700">
    <property type="term" value="F:DNA-binding transcription factor activity"/>
    <property type="evidence" value="ECO:0007669"/>
    <property type="project" value="InterPro"/>
</dbReference>
<dbReference type="SUPFAM" id="SSF53850">
    <property type="entry name" value="Periplasmic binding protein-like II"/>
    <property type="match status" value="1"/>
</dbReference>
<sequence length="306" mass="35067">MRLNRLDLNLLVTLDALLSERSITRAAERIHLSQPATSGALARLREFFEDDLLVRVGTQMMPTPLGESLAAPVHNILMQIQTTVERRLEFNAEESDRCFRFLLSDYTATTFMSKVVRRLDELAPNMQLEFFAPTNNPWEKLEQGDVDFLIMPEQVLSKDHPKLKLFDDDFVCIGSLDNPALDKPLTLKTFLELGHVSVRFGSHRTRSQDQMLLQDKQGVEPRVEIVASTFSAIPQYIAGTKRIATVYRHLAEEWVNFLPLKMVPVPVELPKIPWGLQWHKYRDLDPGVHWLREQIIAVAHEHANPA</sequence>
<keyword evidence="4" id="KW-0804">Transcription</keyword>
<gene>
    <name evidence="6" type="ORF">G8770_15140</name>
</gene>
<dbReference type="SUPFAM" id="SSF46785">
    <property type="entry name" value="Winged helix' DNA-binding domain"/>
    <property type="match status" value="1"/>
</dbReference>
<organism evidence="6 7">
    <name type="scientific">Pseudomaricurvus hydrocarbonicus</name>
    <dbReference type="NCBI Taxonomy" id="1470433"/>
    <lineage>
        <taxon>Bacteria</taxon>
        <taxon>Pseudomonadati</taxon>
        <taxon>Pseudomonadota</taxon>
        <taxon>Gammaproteobacteria</taxon>
        <taxon>Cellvibrionales</taxon>
        <taxon>Cellvibrionaceae</taxon>
        <taxon>Pseudomaricurvus</taxon>
    </lineage>
</organism>
<protein>
    <submittedName>
        <fullName evidence="6">LysR family transcriptional regulator</fullName>
    </submittedName>
</protein>
<dbReference type="PROSITE" id="PS50931">
    <property type="entry name" value="HTH_LYSR"/>
    <property type="match status" value="1"/>
</dbReference>
<dbReference type="Pfam" id="PF00126">
    <property type="entry name" value="HTH_1"/>
    <property type="match status" value="1"/>
</dbReference>
<feature type="domain" description="HTH lysR-type" evidence="5">
    <location>
        <begin position="6"/>
        <end position="63"/>
    </location>
</feature>
<dbReference type="EMBL" id="JAAONZ010000012">
    <property type="protein sequence ID" value="NHO66885.1"/>
    <property type="molecule type" value="Genomic_DNA"/>
</dbReference>
<accession>A0A9E5JYB1</accession>
<evidence type="ECO:0000259" key="5">
    <source>
        <dbReference type="PROSITE" id="PS50931"/>
    </source>
</evidence>
<evidence type="ECO:0000256" key="4">
    <source>
        <dbReference type="ARBA" id="ARBA00023163"/>
    </source>
</evidence>
<dbReference type="InterPro" id="IPR036388">
    <property type="entry name" value="WH-like_DNA-bd_sf"/>
</dbReference>
<evidence type="ECO:0000313" key="6">
    <source>
        <dbReference type="EMBL" id="NHO66885.1"/>
    </source>
</evidence>
<comment type="similarity">
    <text evidence="1">Belongs to the LysR transcriptional regulatory family.</text>
</comment>
<dbReference type="Pfam" id="PF03466">
    <property type="entry name" value="LysR_substrate"/>
    <property type="match status" value="1"/>
</dbReference>
<evidence type="ECO:0000256" key="2">
    <source>
        <dbReference type="ARBA" id="ARBA00023015"/>
    </source>
</evidence>
<dbReference type="RefSeq" id="WP_167188533.1">
    <property type="nucleotide sequence ID" value="NZ_JAAONZ010000012.1"/>
</dbReference>
<dbReference type="InterPro" id="IPR005119">
    <property type="entry name" value="LysR_subst-bd"/>
</dbReference>
<dbReference type="InterPro" id="IPR050389">
    <property type="entry name" value="LysR-type_TF"/>
</dbReference>
<dbReference type="PRINTS" id="PR00039">
    <property type="entry name" value="HTHLYSR"/>
</dbReference>
<dbReference type="Proteomes" id="UP000787472">
    <property type="component" value="Unassembled WGS sequence"/>
</dbReference>
<comment type="caution">
    <text evidence="6">The sequence shown here is derived from an EMBL/GenBank/DDBJ whole genome shotgun (WGS) entry which is preliminary data.</text>
</comment>
<keyword evidence="2" id="KW-0805">Transcription regulation</keyword>
<dbReference type="Gene3D" id="3.40.190.10">
    <property type="entry name" value="Periplasmic binding protein-like II"/>
    <property type="match status" value="2"/>
</dbReference>
<dbReference type="Gene3D" id="1.10.10.10">
    <property type="entry name" value="Winged helix-like DNA-binding domain superfamily/Winged helix DNA-binding domain"/>
    <property type="match status" value="1"/>
</dbReference>
<dbReference type="GO" id="GO:0003677">
    <property type="term" value="F:DNA binding"/>
    <property type="evidence" value="ECO:0007669"/>
    <property type="project" value="UniProtKB-KW"/>
</dbReference>
<keyword evidence="3" id="KW-0238">DNA-binding</keyword>
<evidence type="ECO:0000256" key="3">
    <source>
        <dbReference type="ARBA" id="ARBA00023125"/>
    </source>
</evidence>
<dbReference type="PANTHER" id="PTHR30118:SF6">
    <property type="entry name" value="HTH-TYPE TRANSCRIPTIONAL REGULATOR LEUO"/>
    <property type="match status" value="1"/>
</dbReference>
<name>A0A9E5JYB1_9GAMM</name>
<dbReference type="AlphaFoldDB" id="A0A9E5JYB1"/>
<proteinExistence type="inferred from homology"/>
<dbReference type="PANTHER" id="PTHR30118">
    <property type="entry name" value="HTH-TYPE TRANSCRIPTIONAL REGULATOR LEUO-RELATED"/>
    <property type="match status" value="1"/>
</dbReference>
<evidence type="ECO:0000313" key="7">
    <source>
        <dbReference type="Proteomes" id="UP000787472"/>
    </source>
</evidence>
<dbReference type="InterPro" id="IPR000847">
    <property type="entry name" value="LysR_HTH_N"/>
</dbReference>
<dbReference type="InterPro" id="IPR036390">
    <property type="entry name" value="WH_DNA-bd_sf"/>
</dbReference>